<protein>
    <submittedName>
        <fullName evidence="1">Uncharacterized protein</fullName>
    </submittedName>
</protein>
<dbReference type="RefSeq" id="WP_066255228.1">
    <property type="nucleotide sequence ID" value="NZ_VSKL01000002.1"/>
</dbReference>
<organism evidence="1 2">
    <name type="scientific">Bizionia algoritergicola</name>
    <dbReference type="NCBI Taxonomy" id="291187"/>
    <lineage>
        <taxon>Bacteria</taxon>
        <taxon>Pseudomonadati</taxon>
        <taxon>Bacteroidota</taxon>
        <taxon>Flavobacteriia</taxon>
        <taxon>Flavobacteriales</taxon>
        <taxon>Flavobacteriaceae</taxon>
        <taxon>Bizionia</taxon>
    </lineage>
</organism>
<dbReference type="EMBL" id="VSKL01000002">
    <property type="protein sequence ID" value="TYB73270.1"/>
    <property type="molecule type" value="Genomic_DNA"/>
</dbReference>
<evidence type="ECO:0000313" key="2">
    <source>
        <dbReference type="Proteomes" id="UP000324358"/>
    </source>
</evidence>
<accession>A0A5D0QVT0</accession>
<name>A0A5D0QVT0_9FLAO</name>
<dbReference type="OrthoDB" id="1451549at2"/>
<keyword evidence="2" id="KW-1185">Reference proteome</keyword>
<sequence length="74" mass="8678">MDTIERALEFEQTNLKSLSTSDRIKISREAKELILELNTIYKKKKDESIMDIMKRLTAIKQKVEKRLKGRPLTA</sequence>
<proteinExistence type="predicted"/>
<dbReference type="AlphaFoldDB" id="A0A5D0QVT0"/>
<dbReference type="Proteomes" id="UP000324358">
    <property type="component" value="Unassembled WGS sequence"/>
</dbReference>
<reference evidence="1 2" key="1">
    <citation type="submission" date="2019-08" db="EMBL/GenBank/DDBJ databases">
        <title>Genomes of Antarctic Bizionia species.</title>
        <authorList>
            <person name="Bowman J.P."/>
        </authorList>
    </citation>
    <scope>NUCLEOTIDE SEQUENCE [LARGE SCALE GENOMIC DNA]</scope>
    <source>
        <strain evidence="1 2">APA-1</strain>
    </source>
</reference>
<comment type="caution">
    <text evidence="1">The sequence shown here is derived from an EMBL/GenBank/DDBJ whole genome shotgun (WGS) entry which is preliminary data.</text>
</comment>
<evidence type="ECO:0000313" key="1">
    <source>
        <dbReference type="EMBL" id="TYB73270.1"/>
    </source>
</evidence>
<gene>
    <name evidence="1" type="ORF">ES675_06310</name>
</gene>